<feature type="region of interest" description="Disordered" evidence="5">
    <location>
        <begin position="456"/>
        <end position="479"/>
    </location>
</feature>
<evidence type="ECO:0000259" key="7">
    <source>
        <dbReference type="PROSITE" id="PS50262"/>
    </source>
</evidence>
<dbReference type="PANTHER" id="PTHR23112:SF37">
    <property type="entry name" value="G PROTEIN-COUPLED RECEPTOR GPR1"/>
    <property type="match status" value="1"/>
</dbReference>
<dbReference type="Gene3D" id="1.20.1070.10">
    <property type="entry name" value="Rhodopsin 7-helix transmembrane proteins"/>
    <property type="match status" value="1"/>
</dbReference>
<evidence type="ECO:0000256" key="2">
    <source>
        <dbReference type="ARBA" id="ARBA00022692"/>
    </source>
</evidence>
<evidence type="ECO:0000256" key="5">
    <source>
        <dbReference type="SAM" id="MobiDB-lite"/>
    </source>
</evidence>
<evidence type="ECO:0000313" key="8">
    <source>
        <dbReference type="EMBL" id="KAF4965051.1"/>
    </source>
</evidence>
<dbReference type="GO" id="GO:0007189">
    <property type="term" value="P:adenylate cyclase-activating G protein-coupled receptor signaling pathway"/>
    <property type="evidence" value="ECO:0007669"/>
    <property type="project" value="TreeGrafter"/>
</dbReference>
<keyword evidence="4 6" id="KW-0472">Membrane</keyword>
<dbReference type="Proteomes" id="UP000622797">
    <property type="component" value="Unassembled WGS sequence"/>
</dbReference>
<organism evidence="8 9">
    <name type="scientific">Fusarium sarcochroum</name>
    <dbReference type="NCBI Taxonomy" id="1208366"/>
    <lineage>
        <taxon>Eukaryota</taxon>
        <taxon>Fungi</taxon>
        <taxon>Dikarya</taxon>
        <taxon>Ascomycota</taxon>
        <taxon>Pezizomycotina</taxon>
        <taxon>Sordariomycetes</taxon>
        <taxon>Hypocreomycetidae</taxon>
        <taxon>Hypocreales</taxon>
        <taxon>Nectriaceae</taxon>
        <taxon>Fusarium</taxon>
        <taxon>Fusarium lateritium species complex</taxon>
    </lineage>
</organism>
<gene>
    <name evidence="8" type="ORF">FSARC_7085</name>
</gene>
<dbReference type="InterPro" id="IPR000276">
    <property type="entry name" value="GPCR_Rhodpsn"/>
</dbReference>
<name>A0A8H4TVY2_9HYPO</name>
<dbReference type="InterPro" id="IPR017452">
    <property type="entry name" value="GPCR_Rhodpsn_7TM"/>
</dbReference>
<dbReference type="PANTHER" id="PTHR23112">
    <property type="entry name" value="G PROTEIN-COUPLED RECEPTOR 157-RELATED"/>
    <property type="match status" value="1"/>
</dbReference>
<keyword evidence="3 6" id="KW-1133">Transmembrane helix</keyword>
<dbReference type="PROSITE" id="PS50262">
    <property type="entry name" value="G_PROTEIN_RECEP_F1_2"/>
    <property type="match status" value="1"/>
</dbReference>
<dbReference type="OrthoDB" id="100006at2759"/>
<dbReference type="EMBL" id="JABEXW010000374">
    <property type="protein sequence ID" value="KAF4965051.1"/>
    <property type="molecule type" value="Genomic_DNA"/>
</dbReference>
<proteinExistence type="predicted"/>
<accession>A0A8H4TVY2</accession>
<evidence type="ECO:0000256" key="6">
    <source>
        <dbReference type="SAM" id="Phobius"/>
    </source>
</evidence>
<keyword evidence="2 6" id="KW-0812">Transmembrane</keyword>
<evidence type="ECO:0000256" key="4">
    <source>
        <dbReference type="ARBA" id="ARBA00023136"/>
    </source>
</evidence>
<comment type="subcellular location">
    <subcellularLocation>
        <location evidence="1">Membrane</location>
        <topology evidence="1">Multi-pass membrane protein</topology>
    </subcellularLocation>
</comment>
<feature type="transmembrane region" description="Helical" evidence="6">
    <location>
        <begin position="248"/>
        <end position="269"/>
    </location>
</feature>
<feature type="transmembrane region" description="Helical" evidence="6">
    <location>
        <begin position="294"/>
        <end position="317"/>
    </location>
</feature>
<reference evidence="8" key="1">
    <citation type="journal article" date="2020" name="BMC Genomics">
        <title>Correction to: Identification and distribution of gene clusters required for synthesis of sphingolipid metabolism inhibitors in diverse species of the filamentous fungus Fusarium.</title>
        <authorList>
            <person name="Kim H.S."/>
            <person name="Lohmar J.M."/>
            <person name="Busman M."/>
            <person name="Brown D.W."/>
            <person name="Naumann T.A."/>
            <person name="Divon H.H."/>
            <person name="Lysoe E."/>
            <person name="Uhlig S."/>
            <person name="Proctor R.H."/>
        </authorList>
    </citation>
    <scope>NUCLEOTIDE SEQUENCE</scope>
    <source>
        <strain evidence="8">NRRL 20472</strain>
    </source>
</reference>
<sequence length="479" mass="52905">MTSQEEDYFTAHPEGGSITTLSSTLHAGLIAITVFALLSFILASILFLYLTFKLVKWHVYKTKLASSTAKNIPEPPLVTDFRFIDSAFDSQHRTQQHPQDEDVERLKAAKNDPPNQFLILLFNLIIADMHQAAAFALSVRWIQKGGIYVDTPTCFVQGLFDSNGDLSSSLFITAIAIHTYLSVVKNYRPPQKVLYVFIVGIWVFVYCMSIVPLLATRNGHNVGGFYVRAGAWCWINDAYENLRLLTHYFFIFLSLVTTSALYIAIYISLTRQAKDAARRDSSSTQVKPSHHPAFLIYPLIYVMCTLPLALGRIATMAGAKVPMGYYCFAGTLIASNGSFDCLLFGITRHAIVFGSSDSVDAGDTGLETFAFVRTPASRLGNIIWIQGGENGSNRAGEWWQRLGSRSENKAPGVLQTRNASQESLRSAVRGGDLTIQMDVVTSVAVEIDVNKERDPRCPDPCMSQASSLSGGEKHVTRVV</sequence>
<dbReference type="SUPFAM" id="SSF81321">
    <property type="entry name" value="Family A G protein-coupled receptor-like"/>
    <property type="match status" value="1"/>
</dbReference>
<dbReference type="GO" id="GO:0005886">
    <property type="term" value="C:plasma membrane"/>
    <property type="evidence" value="ECO:0007669"/>
    <property type="project" value="TreeGrafter"/>
</dbReference>
<dbReference type="Pfam" id="PF00001">
    <property type="entry name" value="7tm_1"/>
    <property type="match status" value="1"/>
</dbReference>
<feature type="transmembrane region" description="Helical" evidence="6">
    <location>
        <begin position="29"/>
        <end position="52"/>
    </location>
</feature>
<feature type="domain" description="G-protein coupled receptors family 1 profile" evidence="7">
    <location>
        <begin position="119"/>
        <end position="344"/>
    </location>
</feature>
<keyword evidence="9" id="KW-1185">Reference proteome</keyword>
<evidence type="ECO:0000256" key="1">
    <source>
        <dbReference type="ARBA" id="ARBA00004141"/>
    </source>
</evidence>
<dbReference type="GO" id="GO:0004930">
    <property type="term" value="F:G protein-coupled receptor activity"/>
    <property type="evidence" value="ECO:0007669"/>
    <property type="project" value="InterPro"/>
</dbReference>
<dbReference type="CDD" id="cd00637">
    <property type="entry name" value="7tm_classA_rhodopsin-like"/>
    <property type="match status" value="1"/>
</dbReference>
<protein>
    <recommendedName>
        <fullName evidence="7">G-protein coupled receptors family 1 profile domain-containing protein</fullName>
    </recommendedName>
</protein>
<evidence type="ECO:0000313" key="9">
    <source>
        <dbReference type="Proteomes" id="UP000622797"/>
    </source>
</evidence>
<feature type="transmembrane region" description="Helical" evidence="6">
    <location>
        <begin position="162"/>
        <end position="181"/>
    </location>
</feature>
<evidence type="ECO:0000256" key="3">
    <source>
        <dbReference type="ARBA" id="ARBA00022989"/>
    </source>
</evidence>
<feature type="transmembrane region" description="Helical" evidence="6">
    <location>
        <begin position="117"/>
        <end position="142"/>
    </location>
</feature>
<comment type="caution">
    <text evidence="8">The sequence shown here is derived from an EMBL/GenBank/DDBJ whole genome shotgun (WGS) entry which is preliminary data.</text>
</comment>
<feature type="transmembrane region" description="Helical" evidence="6">
    <location>
        <begin position="193"/>
        <end position="215"/>
    </location>
</feature>
<reference evidence="8" key="2">
    <citation type="submission" date="2020-05" db="EMBL/GenBank/DDBJ databases">
        <authorList>
            <person name="Kim H.-S."/>
            <person name="Proctor R.H."/>
            <person name="Brown D.W."/>
        </authorList>
    </citation>
    <scope>NUCLEOTIDE SEQUENCE</scope>
    <source>
        <strain evidence="8">NRRL 20472</strain>
    </source>
</reference>
<dbReference type="AlphaFoldDB" id="A0A8H4TVY2"/>